<organism evidence="2">
    <name type="scientific">Mytilinidion resinicola</name>
    <dbReference type="NCBI Taxonomy" id="574789"/>
    <lineage>
        <taxon>Eukaryota</taxon>
        <taxon>Fungi</taxon>
        <taxon>Dikarya</taxon>
        <taxon>Ascomycota</taxon>
        <taxon>Pezizomycotina</taxon>
        <taxon>Dothideomycetes</taxon>
        <taxon>Pleosporomycetidae</taxon>
        <taxon>Mytilinidiales</taxon>
        <taxon>Mytilinidiaceae</taxon>
        <taxon>Mytilinidion</taxon>
    </lineage>
</organism>
<gene>
    <name evidence="2 4" type="ORF">BDZ99DRAFT_179560</name>
</gene>
<dbReference type="RefSeq" id="XP_033570002.1">
    <property type="nucleotide sequence ID" value="XM_033713041.1"/>
</dbReference>
<sequence>MELEVETRFLAPEKWYQAYPPAKTRPPPARPPTRAPLEELAGAEVGVVWLGLGMPVDWNCFCVVGRIWGVRRERRRAERAAVLVASMMGAVGVVGGVWGEKLRTLRRYEFSRLEVRFN</sequence>
<keyword evidence="3" id="KW-1185">Reference proteome</keyword>
<reference evidence="2 4" key="1">
    <citation type="journal article" date="2020" name="Stud. Mycol.">
        <title>101 Dothideomycetes genomes: a test case for predicting lifestyles and emergence of pathogens.</title>
        <authorList>
            <person name="Haridas S."/>
            <person name="Albert R."/>
            <person name="Binder M."/>
            <person name="Bloem J."/>
            <person name="Labutti K."/>
            <person name="Salamov A."/>
            <person name="Andreopoulos B."/>
            <person name="Baker S."/>
            <person name="Barry K."/>
            <person name="Bills G."/>
            <person name="Bluhm B."/>
            <person name="Cannon C."/>
            <person name="Castanera R."/>
            <person name="Culley D."/>
            <person name="Daum C."/>
            <person name="Ezra D."/>
            <person name="Gonzalez J."/>
            <person name="Henrissat B."/>
            <person name="Kuo A."/>
            <person name="Liang C."/>
            <person name="Lipzen A."/>
            <person name="Lutzoni F."/>
            <person name="Magnuson J."/>
            <person name="Mondo S."/>
            <person name="Nolan M."/>
            <person name="Ohm R."/>
            <person name="Pangilinan J."/>
            <person name="Park H.-J."/>
            <person name="Ramirez L."/>
            <person name="Alfaro M."/>
            <person name="Sun H."/>
            <person name="Tritt A."/>
            <person name="Yoshinaga Y."/>
            <person name="Zwiers L.-H."/>
            <person name="Turgeon B."/>
            <person name="Goodwin S."/>
            <person name="Spatafora J."/>
            <person name="Crous P."/>
            <person name="Grigoriev I."/>
        </authorList>
    </citation>
    <scope>NUCLEOTIDE SEQUENCE</scope>
    <source>
        <strain evidence="2 4">CBS 304.34</strain>
    </source>
</reference>
<evidence type="ECO:0000256" key="1">
    <source>
        <dbReference type="SAM" id="Phobius"/>
    </source>
</evidence>
<dbReference type="GeneID" id="54453934"/>
<reference evidence="4" key="3">
    <citation type="submission" date="2025-04" db="UniProtKB">
        <authorList>
            <consortium name="RefSeq"/>
        </authorList>
    </citation>
    <scope>IDENTIFICATION</scope>
    <source>
        <strain evidence="4">CBS 304.34</strain>
    </source>
</reference>
<keyword evidence="1" id="KW-1133">Transmembrane helix</keyword>
<evidence type="ECO:0000313" key="2">
    <source>
        <dbReference type="EMBL" id="KAF2803038.1"/>
    </source>
</evidence>
<keyword evidence="1" id="KW-0812">Transmembrane</keyword>
<dbReference type="AlphaFoldDB" id="A0A6A6Y3D7"/>
<keyword evidence="1" id="KW-0472">Membrane</keyword>
<dbReference type="EMBL" id="MU003720">
    <property type="protein sequence ID" value="KAF2803038.1"/>
    <property type="molecule type" value="Genomic_DNA"/>
</dbReference>
<proteinExistence type="predicted"/>
<evidence type="ECO:0000313" key="4">
    <source>
        <dbReference type="RefSeq" id="XP_033570002.1"/>
    </source>
</evidence>
<feature type="transmembrane region" description="Helical" evidence="1">
    <location>
        <begin position="80"/>
        <end position="99"/>
    </location>
</feature>
<protein>
    <submittedName>
        <fullName evidence="2 4">Uncharacterized protein</fullName>
    </submittedName>
</protein>
<accession>A0A6A6Y3D7</accession>
<name>A0A6A6Y3D7_9PEZI</name>
<dbReference type="Proteomes" id="UP000504636">
    <property type="component" value="Unplaced"/>
</dbReference>
<reference evidence="4" key="2">
    <citation type="submission" date="2020-04" db="EMBL/GenBank/DDBJ databases">
        <authorList>
            <consortium name="NCBI Genome Project"/>
        </authorList>
    </citation>
    <scope>NUCLEOTIDE SEQUENCE</scope>
    <source>
        <strain evidence="4">CBS 304.34</strain>
    </source>
</reference>
<evidence type="ECO:0000313" key="3">
    <source>
        <dbReference type="Proteomes" id="UP000504636"/>
    </source>
</evidence>